<dbReference type="EMBL" id="FOGQ01000004">
    <property type="protein sequence ID" value="SER86556.1"/>
    <property type="molecule type" value="Genomic_DNA"/>
</dbReference>
<accession>A0A1H9SNK3</accession>
<organism evidence="1 2">
    <name type="scientific">Corynebacterium cystitidis DSM 20524</name>
    <dbReference type="NCBI Taxonomy" id="1121357"/>
    <lineage>
        <taxon>Bacteria</taxon>
        <taxon>Bacillati</taxon>
        <taxon>Actinomycetota</taxon>
        <taxon>Actinomycetes</taxon>
        <taxon>Mycobacteriales</taxon>
        <taxon>Corynebacteriaceae</taxon>
        <taxon>Corynebacterium</taxon>
    </lineage>
</organism>
<proteinExistence type="predicted"/>
<sequence>MWNQTSPAPHNNQARPQAFGAEDIARSIAARIVSGTGDMQLVDYSSGFQRVIPVAGHCLDEQDRWLISCSRHDFDHFLPTQVRLDVTMYAPHFQLVATAASAHALGFVEWVDTDGPWLTGIVDVSKLHVHYFSGVCSFDFSQLADQSRHLPAMATDRLGAYDVASSLSQSDLARIVHAVETGVAPGTVLAPQYQPVCEHLRHRVFVIDICEVGIMMLKTTESSRIPVSATFPTVARTLTDLSNLLMDLVNLTSE</sequence>
<evidence type="ECO:0008006" key="3">
    <source>
        <dbReference type="Google" id="ProtNLM"/>
    </source>
</evidence>
<name>A0A1H9SNK3_9CORY</name>
<dbReference type="Proteomes" id="UP000198929">
    <property type="component" value="Unassembled WGS sequence"/>
</dbReference>
<evidence type="ECO:0000313" key="1">
    <source>
        <dbReference type="EMBL" id="SER86556.1"/>
    </source>
</evidence>
<keyword evidence="2" id="KW-1185">Reference proteome</keyword>
<gene>
    <name evidence="1" type="ORF">SAMN05661109_01196</name>
</gene>
<evidence type="ECO:0000313" key="2">
    <source>
        <dbReference type="Proteomes" id="UP000198929"/>
    </source>
</evidence>
<dbReference type="RefSeq" id="WP_092257618.1">
    <property type="nucleotide sequence ID" value="NZ_CP047199.1"/>
</dbReference>
<reference evidence="2" key="1">
    <citation type="submission" date="2016-10" db="EMBL/GenBank/DDBJ databases">
        <authorList>
            <person name="Varghese N."/>
            <person name="Submissions S."/>
        </authorList>
    </citation>
    <scope>NUCLEOTIDE SEQUENCE [LARGE SCALE GENOMIC DNA]</scope>
    <source>
        <strain evidence="2">DSM 20524</strain>
    </source>
</reference>
<protein>
    <recommendedName>
        <fullName evidence="3">DUF2470 domain-containing protein</fullName>
    </recommendedName>
</protein>
<dbReference type="AlphaFoldDB" id="A0A1H9SNK3"/>